<dbReference type="Pfam" id="PF12738">
    <property type="entry name" value="PTCB-BRCT"/>
    <property type="match status" value="1"/>
</dbReference>
<accession>A0AAN6GSF8</accession>
<feature type="region of interest" description="Disordered" evidence="1">
    <location>
        <begin position="79"/>
        <end position="107"/>
    </location>
</feature>
<feature type="compositionally biased region" description="Low complexity" evidence="1">
    <location>
        <begin position="1"/>
        <end position="26"/>
    </location>
</feature>
<proteinExistence type="predicted"/>
<evidence type="ECO:0000313" key="4">
    <source>
        <dbReference type="Proteomes" id="UP001176517"/>
    </source>
</evidence>
<feature type="compositionally biased region" description="Acidic residues" evidence="1">
    <location>
        <begin position="918"/>
        <end position="929"/>
    </location>
</feature>
<dbReference type="PANTHER" id="PTHR47667:SF1">
    <property type="entry name" value="REGULATOR OF TY1 TRANSPOSITION PROTEIN 107"/>
    <property type="match status" value="1"/>
</dbReference>
<feature type="compositionally biased region" description="Polar residues" evidence="1">
    <location>
        <begin position="856"/>
        <end position="871"/>
    </location>
</feature>
<feature type="domain" description="BRCT" evidence="2">
    <location>
        <begin position="567"/>
        <end position="649"/>
    </location>
</feature>
<evidence type="ECO:0000259" key="2">
    <source>
        <dbReference type="PROSITE" id="PS50172"/>
    </source>
</evidence>
<name>A0AAN6GSF8_9BASI</name>
<dbReference type="GO" id="GO:1990683">
    <property type="term" value="P:DNA double-strand break attachment to nuclear envelope"/>
    <property type="evidence" value="ECO:0007669"/>
    <property type="project" value="TreeGrafter"/>
</dbReference>
<feature type="compositionally biased region" description="Acidic residues" evidence="1">
    <location>
        <begin position="829"/>
        <end position="838"/>
    </location>
</feature>
<protein>
    <submittedName>
        <fullName evidence="3">Regulator of Ty1 Transposition</fullName>
    </submittedName>
</protein>
<comment type="caution">
    <text evidence="3">The sequence shown here is derived from an EMBL/GenBank/DDBJ whole genome shotgun (WGS) entry which is preliminary data.</text>
</comment>
<feature type="domain" description="BRCT" evidence="2">
    <location>
        <begin position="1001"/>
        <end position="1065"/>
    </location>
</feature>
<sequence>MSDQLQPADSADAAQQQQQQQQQQDALNGGEELAPAQDGTHNNGHVPSTVFAQVIYFINDDFTPQDRAEIKQILDAGGATSSQDVGSAGSGPSTSDALPPGARFDPSRTTHVISSSLDFREYDACDDPQADDLQAPTGKRACVVSSQWVRRSWSLGALQPERYFSADPSLIFSGIVISCARLPKRDCELIAAAVISCGGAYREKLTREVTHLVANNRQGPKFAKLNAVFDAQEQQLTELATSLSTGVTIEAVPSEGQENQVASSSKASGPVPANALSQATYLAKSHWNVKVVLPQWIDDCYRLFKLVDPKPYAWPLGEKAQLDGEEPIYLTNRSIQAPFGTAVLKNAAHSILPGASVGVGALHNYPAALRAFGIIEKAMSTSSNADPDSAEGPSSSANAVAAQVTGGERSASTSSPIKTVAEAILQLALHAPENRGRPTFEEIAPSVKDSERLDVPVDAHGKEIQPGSTANGGRRARGSAAAAAAASASGKSTLHAHGDVLSGRAVLFGADVMKANPDRVYAFRTRIQAAGGKFVEPPEKEEEVPAKVAQADVVVTKFRESKECLQDPIPAFTKFTITLTNYSGEARSLLRHLITCMGGKFTPEMTSANTHCIAASEEGEKVKRAKEWGIPVLNHIWLEACFTRWQAIDVLQPRFIEYGPAIRYGKQVLVDARLEDGVLEPWLQRALEDEDTAKARLEVEAEILKKRQAAEDAARAAYNGVPEKAKDGNANGADAEAAEEEAEGPGKGRPRPAPRPLSKSGKAKAATKRYEDADTDTVDETTEVNGNGDDDTMLSTRTSRDRRPTKKAAENQDEPKAGSSPTKRTDVGSDGDEMEIDEAVGGGTSTRSGRVLSAMSPPSKSGSGTAASTPTKGKGASVKRTSGAGPASKVPERKGLAEASRTTSTTSGGAAKRRRDEIDEESEDSEDDANGAGQVRHSQRPKTSPIAQRPKTITAVPKGPRLSASSASLKDSHLSAKRKSVGSSQIYYATTGVTVSDADAKILRGLGAHRTEDMFKATHLVAAGLSRTEKMLCAIARGDVMIVDQAWLHMSAKKKTLLEEANYPIQDPKSERKYGFKLEAALEKSRNKPGKLLRKHEFFMTRSIKPAAEVLRKVIIAAGGSAPNALPNLEKLEADKTHVHLISCIEDRALWKDFEQERDPVRVYEAELIISGVLKQHIDWDEHRLV</sequence>
<feature type="compositionally biased region" description="Polar residues" evidence="1">
    <location>
        <begin position="381"/>
        <end position="398"/>
    </location>
</feature>
<feature type="region of interest" description="Disordered" evidence="1">
    <location>
        <begin position="1"/>
        <end position="45"/>
    </location>
</feature>
<dbReference type="InterPro" id="IPR036420">
    <property type="entry name" value="BRCT_dom_sf"/>
</dbReference>
<feature type="compositionally biased region" description="Basic and acidic residues" evidence="1">
    <location>
        <begin position="798"/>
        <end position="816"/>
    </location>
</feature>
<dbReference type="GO" id="GO:0035361">
    <property type="term" value="C:Cul8-RING ubiquitin ligase complex"/>
    <property type="evidence" value="ECO:0007669"/>
    <property type="project" value="TreeGrafter"/>
</dbReference>
<feature type="region of interest" description="Disordered" evidence="1">
    <location>
        <begin position="381"/>
        <end position="415"/>
    </location>
</feature>
<dbReference type="GO" id="GO:0006302">
    <property type="term" value="P:double-strand break repair"/>
    <property type="evidence" value="ECO:0007669"/>
    <property type="project" value="TreeGrafter"/>
</dbReference>
<reference evidence="3" key="1">
    <citation type="journal article" date="2023" name="PhytoFront">
        <title>Draft Genome Resources of Seven Strains of Tilletia horrida, Causal Agent of Kernel Smut of Rice.</title>
        <authorList>
            <person name="Khanal S."/>
            <person name="Antony Babu S."/>
            <person name="Zhou X.G."/>
        </authorList>
    </citation>
    <scope>NUCLEOTIDE SEQUENCE</scope>
    <source>
        <strain evidence="3">TX6</strain>
    </source>
</reference>
<dbReference type="SMART" id="SM00292">
    <property type="entry name" value="BRCT"/>
    <property type="match status" value="4"/>
</dbReference>
<dbReference type="Pfam" id="PF16589">
    <property type="entry name" value="BRCT_2"/>
    <property type="match status" value="1"/>
</dbReference>
<feature type="region of interest" description="Disordered" evidence="1">
    <location>
        <begin position="718"/>
        <end position="976"/>
    </location>
</feature>
<dbReference type="InterPro" id="IPR001357">
    <property type="entry name" value="BRCT_dom"/>
</dbReference>
<dbReference type="Gene3D" id="3.40.50.10190">
    <property type="entry name" value="BRCT domain"/>
    <property type="match status" value="6"/>
</dbReference>
<dbReference type="Pfam" id="PF16770">
    <property type="entry name" value="RTT107_BRCT_5"/>
    <property type="match status" value="1"/>
</dbReference>
<feature type="compositionally biased region" description="Acidic residues" evidence="1">
    <location>
        <begin position="773"/>
        <end position="792"/>
    </location>
</feature>
<evidence type="ECO:0000313" key="3">
    <source>
        <dbReference type="EMBL" id="KAK0555435.1"/>
    </source>
</evidence>
<dbReference type="AlphaFoldDB" id="A0AAN6GSF8"/>
<dbReference type="PROSITE" id="PS50172">
    <property type="entry name" value="BRCT"/>
    <property type="match status" value="4"/>
</dbReference>
<dbReference type="Proteomes" id="UP001176517">
    <property type="component" value="Unassembled WGS sequence"/>
</dbReference>
<feature type="domain" description="BRCT" evidence="2">
    <location>
        <begin position="167"/>
        <end position="314"/>
    </location>
</feature>
<gene>
    <name evidence="3" type="primary">ESC4</name>
    <name evidence="3" type="ORF">OC846_001694</name>
</gene>
<keyword evidence="4" id="KW-1185">Reference proteome</keyword>
<dbReference type="PANTHER" id="PTHR47667">
    <property type="entry name" value="REGULATOR OF TY1 TRANSPOSITION PROTEIN 107"/>
    <property type="match status" value="1"/>
</dbReference>
<feature type="domain" description="BRCT" evidence="2">
    <location>
        <begin position="46"/>
        <end position="166"/>
    </location>
</feature>
<dbReference type="Pfam" id="PF00533">
    <property type="entry name" value="BRCT"/>
    <property type="match status" value="1"/>
</dbReference>
<organism evidence="3 4">
    <name type="scientific">Tilletia horrida</name>
    <dbReference type="NCBI Taxonomy" id="155126"/>
    <lineage>
        <taxon>Eukaryota</taxon>
        <taxon>Fungi</taxon>
        <taxon>Dikarya</taxon>
        <taxon>Basidiomycota</taxon>
        <taxon>Ustilaginomycotina</taxon>
        <taxon>Exobasidiomycetes</taxon>
        <taxon>Tilletiales</taxon>
        <taxon>Tilletiaceae</taxon>
        <taxon>Tilletia</taxon>
    </lineage>
</organism>
<dbReference type="SUPFAM" id="SSF52113">
    <property type="entry name" value="BRCT domain"/>
    <property type="match status" value="4"/>
</dbReference>
<evidence type="ECO:0000256" key="1">
    <source>
        <dbReference type="SAM" id="MobiDB-lite"/>
    </source>
</evidence>
<dbReference type="GO" id="GO:0005634">
    <property type="term" value="C:nucleus"/>
    <property type="evidence" value="ECO:0007669"/>
    <property type="project" value="TreeGrafter"/>
</dbReference>
<feature type="compositionally biased region" description="Polar residues" evidence="1">
    <location>
        <begin position="79"/>
        <end position="96"/>
    </location>
</feature>
<dbReference type="CDD" id="cd18432">
    <property type="entry name" value="BRCT_PAXIP1_rpt6_like"/>
    <property type="match status" value="1"/>
</dbReference>
<dbReference type="InterPro" id="IPR053036">
    <property type="entry name" value="CellCycle_DNARepair_Reg"/>
</dbReference>
<dbReference type="EMBL" id="JAPDMZ010000027">
    <property type="protein sequence ID" value="KAK0555435.1"/>
    <property type="molecule type" value="Genomic_DNA"/>
</dbReference>